<reference evidence="5" key="1">
    <citation type="submission" date="2025-08" db="UniProtKB">
        <authorList>
            <consortium name="RefSeq"/>
        </authorList>
    </citation>
    <scope>IDENTIFICATION</scope>
</reference>
<dbReference type="AlphaFoldDB" id="A0A8B7YPJ3"/>
<evidence type="ECO:0000313" key="4">
    <source>
        <dbReference type="Proteomes" id="UP000694845"/>
    </source>
</evidence>
<feature type="region of interest" description="Disordered" evidence="2">
    <location>
        <begin position="40"/>
        <end position="66"/>
    </location>
</feature>
<dbReference type="PROSITE" id="PS51797">
    <property type="entry name" value="TCTP_3"/>
    <property type="match status" value="1"/>
</dbReference>
<dbReference type="InterPro" id="IPR034737">
    <property type="entry name" value="TCTP"/>
</dbReference>
<evidence type="ECO:0000259" key="3">
    <source>
        <dbReference type="PROSITE" id="PS51797"/>
    </source>
</evidence>
<dbReference type="InterPro" id="IPR011057">
    <property type="entry name" value="Mss4-like_sf"/>
</dbReference>
<dbReference type="OrthoDB" id="10248936at2759"/>
<dbReference type="GO" id="GO:0005737">
    <property type="term" value="C:cytoplasm"/>
    <property type="evidence" value="ECO:0007669"/>
    <property type="project" value="TreeGrafter"/>
</dbReference>
<evidence type="ECO:0000256" key="2">
    <source>
        <dbReference type="SAM" id="MobiDB-lite"/>
    </source>
</evidence>
<proteinExistence type="inferred from homology"/>
<name>A0A8B7YPJ3_ACAPL</name>
<dbReference type="KEGG" id="aplc:110981698"/>
<sequence length="174" mass="20226">MRLYKDRNFENAELFTDVYKVELIDDVIYEVEGETVTERFDSTQVNTGANASAEEPDEAGDVQSTTGPNFVSACQLKLLESKFTKKEFLVYLKAYLKTLVFPEDRKAELQKKIENYMKTKVLPNFKNFDQYVGKDLIVDLEDTPYPMICLLNYREDTDKPYMVVFKHGLTEENL</sequence>
<evidence type="ECO:0000313" key="5">
    <source>
        <dbReference type="RefSeq" id="XP_022095198.1"/>
    </source>
</evidence>
<feature type="domain" description="TCTP" evidence="3">
    <location>
        <begin position="1"/>
        <end position="174"/>
    </location>
</feature>
<dbReference type="RefSeq" id="XP_022095198.1">
    <property type="nucleotide sequence ID" value="XM_022239506.1"/>
</dbReference>
<organism evidence="4 5">
    <name type="scientific">Acanthaster planci</name>
    <name type="common">Crown-of-thorns starfish</name>
    <dbReference type="NCBI Taxonomy" id="133434"/>
    <lineage>
        <taxon>Eukaryota</taxon>
        <taxon>Metazoa</taxon>
        <taxon>Echinodermata</taxon>
        <taxon>Eleutherozoa</taxon>
        <taxon>Asterozoa</taxon>
        <taxon>Asteroidea</taxon>
        <taxon>Valvatacea</taxon>
        <taxon>Valvatida</taxon>
        <taxon>Acanthasteridae</taxon>
        <taxon>Acanthaster</taxon>
    </lineage>
</organism>
<dbReference type="Gene3D" id="2.170.150.10">
    <property type="entry name" value="Metal Binding Protein, Guanine Nucleotide Exchange Factor, Chain A"/>
    <property type="match status" value="1"/>
</dbReference>
<dbReference type="InterPro" id="IPR011323">
    <property type="entry name" value="Mss4/transl-control_tumour"/>
</dbReference>
<dbReference type="GO" id="GO:0005509">
    <property type="term" value="F:calcium ion binding"/>
    <property type="evidence" value="ECO:0007669"/>
    <property type="project" value="TreeGrafter"/>
</dbReference>
<dbReference type="OMA" id="MEKCASP"/>
<evidence type="ECO:0000256" key="1">
    <source>
        <dbReference type="PROSITE-ProRule" id="PRU01133"/>
    </source>
</evidence>
<dbReference type="GeneID" id="110981698"/>
<dbReference type="PANTHER" id="PTHR11991:SF0">
    <property type="entry name" value="TRANSLATIONALLY-CONTROLLED TUMOR PROTEIN"/>
    <property type="match status" value="1"/>
</dbReference>
<dbReference type="Pfam" id="PF00838">
    <property type="entry name" value="TCTP"/>
    <property type="match status" value="1"/>
</dbReference>
<comment type="similarity">
    <text evidence="1">Belongs to the TCTP family.</text>
</comment>
<protein>
    <submittedName>
        <fullName evidence="5">Translationally-controlled tumor protein homolog</fullName>
    </submittedName>
</protein>
<dbReference type="SUPFAM" id="SSF51316">
    <property type="entry name" value="Mss4-like"/>
    <property type="match status" value="1"/>
</dbReference>
<keyword evidence="4" id="KW-1185">Reference proteome</keyword>
<dbReference type="PANTHER" id="PTHR11991">
    <property type="entry name" value="TRANSLATIONALLY CONTROLLED TUMOR PROTEIN-RELATED"/>
    <property type="match status" value="1"/>
</dbReference>
<dbReference type="Proteomes" id="UP000694845">
    <property type="component" value="Unplaced"/>
</dbReference>
<dbReference type="InterPro" id="IPR018105">
    <property type="entry name" value="Translational_control_tumour_p"/>
</dbReference>
<accession>A0A8B7YPJ3</accession>
<gene>
    <name evidence="5" type="primary">LOC110981698</name>
</gene>